<evidence type="ECO:0000313" key="10">
    <source>
        <dbReference type="EMBL" id="KAG0260534.1"/>
    </source>
</evidence>
<evidence type="ECO:0000256" key="4">
    <source>
        <dbReference type="ARBA" id="ARBA00022825"/>
    </source>
</evidence>
<proteinExistence type="inferred from homology"/>
<dbReference type="GO" id="GO:0005615">
    <property type="term" value="C:extracellular space"/>
    <property type="evidence" value="ECO:0007669"/>
    <property type="project" value="TreeGrafter"/>
</dbReference>
<evidence type="ECO:0000259" key="8">
    <source>
        <dbReference type="Pfam" id="PF00082"/>
    </source>
</evidence>
<comment type="caution">
    <text evidence="10">The sequence shown here is derived from an EMBL/GenBank/DDBJ whole genome shotgun (WGS) entry which is preliminary data.</text>
</comment>
<dbReference type="InterPro" id="IPR010259">
    <property type="entry name" value="S8pro/Inhibitor_I9"/>
</dbReference>
<dbReference type="Pfam" id="PF00082">
    <property type="entry name" value="Peptidase_S8"/>
    <property type="match status" value="1"/>
</dbReference>
<feature type="domain" description="Inhibitor I9" evidence="9">
    <location>
        <begin position="32"/>
        <end position="106"/>
    </location>
</feature>
<evidence type="ECO:0000259" key="9">
    <source>
        <dbReference type="Pfam" id="PF05922"/>
    </source>
</evidence>
<dbReference type="SUPFAM" id="SSF52743">
    <property type="entry name" value="Subtilisin-like"/>
    <property type="match status" value="1"/>
</dbReference>
<evidence type="ECO:0000256" key="2">
    <source>
        <dbReference type="ARBA" id="ARBA00022670"/>
    </source>
</evidence>
<dbReference type="InterPro" id="IPR015500">
    <property type="entry name" value="Peptidase_S8_subtilisin-rel"/>
</dbReference>
<dbReference type="Pfam" id="PF05922">
    <property type="entry name" value="Inhibitor_I9"/>
    <property type="match status" value="1"/>
</dbReference>
<keyword evidence="7" id="KW-0732">Signal</keyword>
<dbReference type="GO" id="GO:0004252">
    <property type="term" value="F:serine-type endopeptidase activity"/>
    <property type="evidence" value="ECO:0007669"/>
    <property type="project" value="UniProtKB-UniRule"/>
</dbReference>
<keyword evidence="11" id="KW-1185">Reference proteome</keyword>
<dbReference type="PRINTS" id="PR00723">
    <property type="entry name" value="SUBTILISIN"/>
</dbReference>
<feature type="domain" description="Peptidase S8/S53" evidence="8">
    <location>
        <begin position="141"/>
        <end position="360"/>
    </location>
</feature>
<dbReference type="GO" id="GO:0006508">
    <property type="term" value="P:proteolysis"/>
    <property type="evidence" value="ECO:0007669"/>
    <property type="project" value="UniProtKB-KW"/>
</dbReference>
<dbReference type="PROSITE" id="PS00137">
    <property type="entry name" value="SUBTILASE_HIS"/>
    <property type="match status" value="1"/>
</dbReference>
<dbReference type="PROSITE" id="PS00136">
    <property type="entry name" value="SUBTILASE_ASP"/>
    <property type="match status" value="1"/>
</dbReference>
<evidence type="ECO:0000256" key="1">
    <source>
        <dbReference type="ARBA" id="ARBA00011073"/>
    </source>
</evidence>
<dbReference type="Gene3D" id="3.40.50.200">
    <property type="entry name" value="Peptidase S8/S53 domain"/>
    <property type="match status" value="1"/>
</dbReference>
<dbReference type="SUPFAM" id="SSF54897">
    <property type="entry name" value="Protease propeptides/inhibitors"/>
    <property type="match status" value="1"/>
</dbReference>
<keyword evidence="2 5" id="KW-0645">Protease</keyword>
<dbReference type="InterPro" id="IPR023828">
    <property type="entry name" value="Peptidase_S8_Ser-AS"/>
</dbReference>
<evidence type="ECO:0000256" key="3">
    <source>
        <dbReference type="ARBA" id="ARBA00022801"/>
    </source>
</evidence>
<sequence length="393" mass="40061">MKFTGVILAVCIAAAQAAPLLKGLAGKPIADSYIVVLKEGHTASSFNTKFNSIARQNSRGGSMPTIGRRFEAISGFVAKSANKAVVDALLASPEVEYLEQDQIITIKATQTNPPSWGLPRLSSPELPSNGTSAYEYNDAAGEGVTAFIIDTGIYAEHEDFGGRAKLGANFIEGSEDTDENGHGTHVAGTIGGTKFGVAKKVSLVGVKVLDARGSGSTSSVISGMEWVVKNANGTKAVVNMSLGGGKSKAIDAVAAKLFQANIPLFAAAGNDENVDACDGSPSGASNTFTVAASDKSDKFASFSSFGNCVEIIAPGVDITSAWIGNPKAKKTISGTSMATPHTAGAAALLISADASLSSPQAVFDKLVSISADGKIEGDLKGTPNKLLQNGGSA</sequence>
<dbReference type="InterPro" id="IPR050131">
    <property type="entry name" value="Peptidase_S8_subtilisin-like"/>
</dbReference>
<dbReference type="EMBL" id="JAAAJB010000245">
    <property type="protein sequence ID" value="KAG0260534.1"/>
    <property type="molecule type" value="Genomic_DNA"/>
</dbReference>
<dbReference type="InterPro" id="IPR036852">
    <property type="entry name" value="Peptidase_S8/S53_dom_sf"/>
</dbReference>
<evidence type="ECO:0000256" key="6">
    <source>
        <dbReference type="RuleBase" id="RU003355"/>
    </source>
</evidence>
<dbReference type="InterPro" id="IPR022398">
    <property type="entry name" value="Peptidase_S8_His-AS"/>
</dbReference>
<dbReference type="Gene3D" id="3.30.70.80">
    <property type="entry name" value="Peptidase S8 propeptide/proteinase inhibitor I9"/>
    <property type="match status" value="1"/>
</dbReference>
<dbReference type="InterPro" id="IPR034193">
    <property type="entry name" value="PCSK9_ProteinaseK-like"/>
</dbReference>
<name>A0A9P6Q5S9_9FUNG</name>
<feature type="active site" description="Charge relay system" evidence="5">
    <location>
        <position position="150"/>
    </location>
</feature>
<feature type="active site" description="Charge relay system" evidence="5">
    <location>
        <position position="336"/>
    </location>
</feature>
<evidence type="ECO:0000256" key="7">
    <source>
        <dbReference type="SAM" id="SignalP"/>
    </source>
</evidence>
<dbReference type="PROSITE" id="PS00138">
    <property type="entry name" value="SUBTILASE_SER"/>
    <property type="match status" value="1"/>
</dbReference>
<dbReference type="CDD" id="cd04077">
    <property type="entry name" value="Peptidases_S8_PCSK9_ProteinaseK_like"/>
    <property type="match status" value="1"/>
</dbReference>
<keyword evidence="3 5" id="KW-0378">Hydrolase</keyword>
<protein>
    <recommendedName>
        <fullName evidence="12">Serine protease</fullName>
    </recommendedName>
</protein>
<dbReference type="OrthoDB" id="206201at2759"/>
<dbReference type="InterPro" id="IPR023827">
    <property type="entry name" value="Peptidase_S8_Asp-AS"/>
</dbReference>
<dbReference type="InterPro" id="IPR000209">
    <property type="entry name" value="Peptidase_S8/S53_dom"/>
</dbReference>
<dbReference type="PROSITE" id="PS51892">
    <property type="entry name" value="SUBTILASE"/>
    <property type="match status" value="1"/>
</dbReference>
<gene>
    <name evidence="10" type="ORF">DFQ27_003478</name>
</gene>
<dbReference type="FunFam" id="3.40.50.200:FF:000007">
    <property type="entry name" value="Subtilisin-like serine protease"/>
    <property type="match status" value="1"/>
</dbReference>
<evidence type="ECO:0000313" key="11">
    <source>
        <dbReference type="Proteomes" id="UP000807716"/>
    </source>
</evidence>
<feature type="chain" id="PRO_5040484080" description="Serine protease" evidence="7">
    <location>
        <begin position="18"/>
        <end position="393"/>
    </location>
</feature>
<dbReference type="PANTHER" id="PTHR43806">
    <property type="entry name" value="PEPTIDASE S8"/>
    <property type="match status" value="1"/>
</dbReference>
<feature type="active site" description="Charge relay system" evidence="5">
    <location>
        <position position="182"/>
    </location>
</feature>
<keyword evidence="4 5" id="KW-0720">Serine protease</keyword>
<comment type="similarity">
    <text evidence="1 5 6">Belongs to the peptidase S8 family.</text>
</comment>
<dbReference type="AlphaFoldDB" id="A0A9P6Q5S9"/>
<dbReference type="Proteomes" id="UP000807716">
    <property type="component" value="Unassembled WGS sequence"/>
</dbReference>
<reference evidence="10" key="1">
    <citation type="journal article" date="2020" name="Fungal Divers.">
        <title>Resolving the Mortierellaceae phylogeny through synthesis of multi-gene phylogenetics and phylogenomics.</title>
        <authorList>
            <person name="Vandepol N."/>
            <person name="Liber J."/>
            <person name="Desiro A."/>
            <person name="Na H."/>
            <person name="Kennedy M."/>
            <person name="Barry K."/>
            <person name="Grigoriev I.V."/>
            <person name="Miller A.N."/>
            <person name="O'Donnell K."/>
            <person name="Stajich J.E."/>
            <person name="Bonito G."/>
        </authorList>
    </citation>
    <scope>NUCLEOTIDE SEQUENCE</scope>
    <source>
        <strain evidence="10">BC1065</strain>
    </source>
</reference>
<accession>A0A9P6Q5S9</accession>
<evidence type="ECO:0008006" key="12">
    <source>
        <dbReference type="Google" id="ProtNLM"/>
    </source>
</evidence>
<dbReference type="InterPro" id="IPR037045">
    <property type="entry name" value="S8pro/Inhibitor_I9_sf"/>
</dbReference>
<organism evidence="10 11">
    <name type="scientific">Actinomortierella ambigua</name>
    <dbReference type="NCBI Taxonomy" id="1343610"/>
    <lineage>
        <taxon>Eukaryota</taxon>
        <taxon>Fungi</taxon>
        <taxon>Fungi incertae sedis</taxon>
        <taxon>Mucoromycota</taxon>
        <taxon>Mortierellomycotina</taxon>
        <taxon>Mortierellomycetes</taxon>
        <taxon>Mortierellales</taxon>
        <taxon>Mortierellaceae</taxon>
        <taxon>Actinomortierella</taxon>
    </lineage>
</organism>
<evidence type="ECO:0000256" key="5">
    <source>
        <dbReference type="PROSITE-ProRule" id="PRU01240"/>
    </source>
</evidence>
<feature type="signal peptide" evidence="7">
    <location>
        <begin position="1"/>
        <end position="17"/>
    </location>
</feature>
<dbReference type="PANTHER" id="PTHR43806:SF11">
    <property type="entry name" value="CEREVISIN-RELATED"/>
    <property type="match status" value="1"/>
</dbReference>